<accession>A0ACD1FTW5</accession>
<sequence>MDKVWLLLLSLIPHQFGQDPYIDCPIPLPLSQIPTQAVHPNSENSDLMIPAARRPLQWRAEFRAFEYGVGTGLPNGLELLVCVSVCCPASGSTRWEPV</sequence>
<organism evidence="1 2">
    <name type="scientific">Aspergillus brunneoviolaceus CBS 621.78</name>
    <dbReference type="NCBI Taxonomy" id="1450534"/>
    <lineage>
        <taxon>Eukaryota</taxon>
        <taxon>Fungi</taxon>
        <taxon>Dikarya</taxon>
        <taxon>Ascomycota</taxon>
        <taxon>Pezizomycotina</taxon>
        <taxon>Eurotiomycetes</taxon>
        <taxon>Eurotiomycetidae</taxon>
        <taxon>Eurotiales</taxon>
        <taxon>Aspergillaceae</taxon>
        <taxon>Aspergillus</taxon>
        <taxon>Aspergillus subgen. Circumdati</taxon>
    </lineage>
</organism>
<evidence type="ECO:0000313" key="1">
    <source>
        <dbReference type="EMBL" id="RAH40399.1"/>
    </source>
</evidence>
<name>A0ACD1FTW5_9EURO</name>
<gene>
    <name evidence="1" type="ORF">BO95DRAFT_447955</name>
</gene>
<evidence type="ECO:0000313" key="2">
    <source>
        <dbReference type="Proteomes" id="UP000249057"/>
    </source>
</evidence>
<protein>
    <submittedName>
        <fullName evidence="1">Uncharacterized protein</fullName>
    </submittedName>
</protein>
<dbReference type="Proteomes" id="UP000249057">
    <property type="component" value="Unassembled WGS sequence"/>
</dbReference>
<reference evidence="1" key="1">
    <citation type="submission" date="2018-02" db="EMBL/GenBank/DDBJ databases">
        <title>The genomes of Aspergillus section Nigri reveals drivers in fungal speciation.</title>
        <authorList>
            <consortium name="DOE Joint Genome Institute"/>
            <person name="Vesth T.C."/>
            <person name="Nybo J."/>
            <person name="Theobald S."/>
            <person name="Brandl J."/>
            <person name="Frisvad J.C."/>
            <person name="Nielsen K.F."/>
            <person name="Lyhne E.K."/>
            <person name="Kogle M.E."/>
            <person name="Kuo A."/>
            <person name="Riley R."/>
            <person name="Clum A."/>
            <person name="Nolan M."/>
            <person name="Lipzen A."/>
            <person name="Salamov A."/>
            <person name="Henrissat B."/>
            <person name="Wiebenga A."/>
            <person name="De vries R.P."/>
            <person name="Grigoriev I.V."/>
            <person name="Mortensen U.H."/>
            <person name="Andersen M.R."/>
            <person name="Baker S.E."/>
        </authorList>
    </citation>
    <scope>NUCLEOTIDE SEQUENCE</scope>
    <source>
        <strain evidence="1">CBS 621.78</strain>
    </source>
</reference>
<dbReference type="EMBL" id="KZ825411">
    <property type="protein sequence ID" value="RAH40399.1"/>
    <property type="molecule type" value="Genomic_DNA"/>
</dbReference>
<proteinExistence type="predicted"/>
<keyword evidence="2" id="KW-1185">Reference proteome</keyword>